<accession>A0AAW1AHE1</accession>
<evidence type="ECO:0000313" key="1">
    <source>
        <dbReference type="EMBL" id="KAK9308472.1"/>
    </source>
</evidence>
<dbReference type="Proteomes" id="UP001432146">
    <property type="component" value="Unassembled WGS sequence"/>
</dbReference>
<organism evidence="1 2">
    <name type="scientific">Tetragonisca angustula</name>
    <dbReference type="NCBI Taxonomy" id="166442"/>
    <lineage>
        <taxon>Eukaryota</taxon>
        <taxon>Metazoa</taxon>
        <taxon>Ecdysozoa</taxon>
        <taxon>Arthropoda</taxon>
        <taxon>Hexapoda</taxon>
        <taxon>Insecta</taxon>
        <taxon>Pterygota</taxon>
        <taxon>Neoptera</taxon>
        <taxon>Endopterygota</taxon>
        <taxon>Hymenoptera</taxon>
        <taxon>Apocrita</taxon>
        <taxon>Aculeata</taxon>
        <taxon>Apoidea</taxon>
        <taxon>Anthophila</taxon>
        <taxon>Apidae</taxon>
        <taxon>Tetragonisca</taxon>
    </lineage>
</organism>
<keyword evidence="2" id="KW-1185">Reference proteome</keyword>
<evidence type="ECO:0000313" key="2">
    <source>
        <dbReference type="Proteomes" id="UP001432146"/>
    </source>
</evidence>
<name>A0AAW1AHE1_9HYME</name>
<proteinExistence type="predicted"/>
<dbReference type="EMBL" id="JAWNGG020000021">
    <property type="protein sequence ID" value="KAK9308472.1"/>
    <property type="molecule type" value="Genomic_DNA"/>
</dbReference>
<sequence length="94" mass="10363">MVMPNGPALPYPDPIMQIGNSHLAISRLARNSSISAWTDEKFSLAAWHFRVSPILTIGTGQGTNYTRQNGPALPYPDPIMRTGHMISVEQSNDR</sequence>
<comment type="caution">
    <text evidence="1">The sequence shown here is derived from an EMBL/GenBank/DDBJ whole genome shotgun (WGS) entry which is preliminary data.</text>
</comment>
<gene>
    <name evidence="1" type="ORF">QLX08_001625</name>
</gene>
<dbReference type="AlphaFoldDB" id="A0AAW1AHE1"/>
<protein>
    <submittedName>
        <fullName evidence="1">Uncharacterized protein</fullName>
    </submittedName>
</protein>
<reference evidence="1 2" key="1">
    <citation type="submission" date="2024-05" db="EMBL/GenBank/DDBJ databases">
        <title>The nuclear and mitochondrial genome assemblies of Tetragonisca angustula (Apidae: Meliponini), a tiny yet remarkable pollinator in the Neotropics.</title>
        <authorList>
            <person name="Ferrari R."/>
            <person name="Ricardo P.C."/>
            <person name="Dias F.C."/>
            <person name="Araujo N.S."/>
            <person name="Soares D.O."/>
            <person name="Zhou Q.-S."/>
            <person name="Zhu C.-D."/>
            <person name="Coutinho L."/>
            <person name="Airas M.C."/>
            <person name="Batista T.M."/>
        </authorList>
    </citation>
    <scope>NUCLEOTIDE SEQUENCE [LARGE SCALE GENOMIC DNA]</scope>
    <source>
        <strain evidence="1">ASF017062</strain>
        <tissue evidence="1">Abdomen</tissue>
    </source>
</reference>